<protein>
    <recommendedName>
        <fullName evidence="2">FAD dependent oxidoreductase domain-containing protein</fullName>
    </recommendedName>
</protein>
<dbReference type="InterPro" id="IPR036188">
    <property type="entry name" value="FAD/NAD-bd_sf"/>
</dbReference>
<feature type="domain" description="FAD dependent oxidoreductase" evidence="2">
    <location>
        <begin position="222"/>
        <end position="341"/>
    </location>
</feature>
<dbReference type="PANTHER" id="PTHR13847">
    <property type="entry name" value="SARCOSINE DEHYDROGENASE-RELATED"/>
    <property type="match status" value="1"/>
</dbReference>
<dbReference type="Gene3D" id="3.50.50.60">
    <property type="entry name" value="FAD/NAD(P)-binding domain"/>
    <property type="match status" value="2"/>
</dbReference>
<dbReference type="SUPFAM" id="SSF51905">
    <property type="entry name" value="FAD/NAD(P)-binding domain"/>
    <property type="match status" value="1"/>
</dbReference>
<dbReference type="EMBL" id="LASV01000117">
    <property type="protein sequence ID" value="KKA22961.1"/>
    <property type="molecule type" value="Genomic_DNA"/>
</dbReference>
<comment type="caution">
    <text evidence="3">The sequence shown here is derived from an EMBL/GenBank/DDBJ whole genome shotgun (WGS) entry which is preliminary data.</text>
</comment>
<dbReference type="Pfam" id="PF01266">
    <property type="entry name" value="DAO"/>
    <property type="match status" value="1"/>
</dbReference>
<evidence type="ECO:0000313" key="4">
    <source>
        <dbReference type="Proteomes" id="UP000053958"/>
    </source>
</evidence>
<feature type="compositionally biased region" description="Basic and acidic residues" evidence="1">
    <location>
        <begin position="10"/>
        <end position="29"/>
    </location>
</feature>
<dbReference type="GeneID" id="25315363"/>
<evidence type="ECO:0000256" key="1">
    <source>
        <dbReference type="SAM" id="MobiDB-lite"/>
    </source>
</evidence>
<dbReference type="STRING" id="1408163.A0A0F4YYP0"/>
<evidence type="ECO:0000259" key="2">
    <source>
        <dbReference type="Pfam" id="PF01266"/>
    </source>
</evidence>
<accession>A0A0F4YYP0</accession>
<reference evidence="3 4" key="1">
    <citation type="submission" date="2015-04" db="EMBL/GenBank/DDBJ databases">
        <authorList>
            <person name="Heijne W.H."/>
            <person name="Fedorova N.D."/>
            <person name="Nierman W.C."/>
            <person name="Vollebregt A.W."/>
            <person name="Zhao Z."/>
            <person name="Wu L."/>
            <person name="Kumar M."/>
            <person name="Stam H."/>
            <person name="van den Berg M.A."/>
            <person name="Pel H.J."/>
        </authorList>
    </citation>
    <scope>NUCLEOTIDE SEQUENCE [LARGE SCALE GENOMIC DNA]</scope>
    <source>
        <strain evidence="3 4">CBS 393.64</strain>
    </source>
</reference>
<dbReference type="RefSeq" id="XP_013329573.1">
    <property type="nucleotide sequence ID" value="XM_013474119.1"/>
</dbReference>
<sequence length="559" mass="63470">MSNAFLPVDKPTRPFWRTDPHPLDERRTTADLPPQSDIVIIGAGYAASGATGRNGGHLRPDLYGLIPTYIERHGIEAGAEVARFELAHMNAIKDVVAKENIDCDLNITRNMNVYLDEEGAVEAKKPLMRLWPRDCPSSTTSTILQRRTQRGCQGMSVLHSRHVVAIQICHGGAVNLQSSTPVTSVTSDAPDSHIVHTPRGAIRAKKVVRQKALLPYSYVIGIQQQHGGSYLISRPDGSIIVGGAHHTYKDDRKQWHNTVDDSTLIEPTKHYYDDYMQRTFKDWEDSGAYVKEIWTGIMGYSYDSAPHVGEIPSRPGQYICEGFNGHGMPVIYLSAKGLAQMIREGKKFEEVYLPRLFKTTPERLEAAQRAKRLASTTTLISNLITQNYLQHFLPAYRSRSPDVKYTVGDSSGWCYEDLGNYRFRGQLWEHDMFVPDPRPPWYMSYVYHHHDTRFPHIKCTMFYDIDGDNETLLRGELLALIRIMRGILRKRCFIEHNIAPVLLFSVMGHHARILQAHFDGNELVVQCSKLYSFEHEQDAPLDFFAQWFLSAPTGKTTPE</sequence>
<dbReference type="AlphaFoldDB" id="A0A0F4YYP0"/>
<keyword evidence="4" id="KW-1185">Reference proteome</keyword>
<evidence type="ECO:0000313" key="3">
    <source>
        <dbReference type="EMBL" id="KKA22961.1"/>
    </source>
</evidence>
<name>A0A0F4YYP0_RASE3</name>
<dbReference type="Proteomes" id="UP000053958">
    <property type="component" value="Unassembled WGS sequence"/>
</dbReference>
<dbReference type="PANTHER" id="PTHR13847:SF279">
    <property type="entry name" value="FAD DEPENDENT OXIDOREDUCTASE DOMAIN-CONTAINING PROTEIN-RELATED"/>
    <property type="match status" value="1"/>
</dbReference>
<gene>
    <name evidence="3" type="ORF">T310_3012</name>
</gene>
<dbReference type="OrthoDB" id="429143at2759"/>
<proteinExistence type="predicted"/>
<dbReference type="InterPro" id="IPR006076">
    <property type="entry name" value="FAD-dep_OxRdtase"/>
</dbReference>
<organism evidence="3 4">
    <name type="scientific">Rasamsonia emersonii (strain ATCC 16479 / CBS 393.64 / IMI 116815)</name>
    <dbReference type="NCBI Taxonomy" id="1408163"/>
    <lineage>
        <taxon>Eukaryota</taxon>
        <taxon>Fungi</taxon>
        <taxon>Dikarya</taxon>
        <taxon>Ascomycota</taxon>
        <taxon>Pezizomycotina</taxon>
        <taxon>Eurotiomycetes</taxon>
        <taxon>Eurotiomycetidae</taxon>
        <taxon>Eurotiales</taxon>
        <taxon>Trichocomaceae</taxon>
        <taxon>Rasamsonia</taxon>
    </lineage>
</organism>
<dbReference type="GO" id="GO:0005737">
    <property type="term" value="C:cytoplasm"/>
    <property type="evidence" value="ECO:0007669"/>
    <property type="project" value="TreeGrafter"/>
</dbReference>
<feature type="region of interest" description="Disordered" evidence="1">
    <location>
        <begin position="1"/>
        <end position="30"/>
    </location>
</feature>
<dbReference type="Gene3D" id="3.30.9.10">
    <property type="entry name" value="D-Amino Acid Oxidase, subunit A, domain 2"/>
    <property type="match status" value="2"/>
</dbReference>